<organism evidence="1 2">
    <name type="scientific">Jaapia argillacea MUCL 33604</name>
    <dbReference type="NCBI Taxonomy" id="933084"/>
    <lineage>
        <taxon>Eukaryota</taxon>
        <taxon>Fungi</taxon>
        <taxon>Dikarya</taxon>
        <taxon>Basidiomycota</taxon>
        <taxon>Agaricomycotina</taxon>
        <taxon>Agaricomycetes</taxon>
        <taxon>Agaricomycetidae</taxon>
        <taxon>Jaapiales</taxon>
        <taxon>Jaapiaceae</taxon>
        <taxon>Jaapia</taxon>
    </lineage>
</organism>
<reference evidence="2" key="1">
    <citation type="journal article" date="2014" name="Proc. Natl. Acad. Sci. U.S.A.">
        <title>Extensive sampling of basidiomycete genomes demonstrates inadequacy of the white-rot/brown-rot paradigm for wood decay fungi.</title>
        <authorList>
            <person name="Riley R."/>
            <person name="Salamov A.A."/>
            <person name="Brown D.W."/>
            <person name="Nagy L.G."/>
            <person name="Floudas D."/>
            <person name="Held B.W."/>
            <person name="Levasseur A."/>
            <person name="Lombard V."/>
            <person name="Morin E."/>
            <person name="Otillar R."/>
            <person name="Lindquist E.A."/>
            <person name="Sun H."/>
            <person name="LaButti K.M."/>
            <person name="Schmutz J."/>
            <person name="Jabbour D."/>
            <person name="Luo H."/>
            <person name="Baker S.E."/>
            <person name="Pisabarro A.G."/>
            <person name="Walton J.D."/>
            <person name="Blanchette R.A."/>
            <person name="Henrissat B."/>
            <person name="Martin F."/>
            <person name="Cullen D."/>
            <person name="Hibbett D.S."/>
            <person name="Grigoriev I.V."/>
        </authorList>
    </citation>
    <scope>NUCLEOTIDE SEQUENCE [LARGE SCALE GENOMIC DNA]</scope>
    <source>
        <strain evidence="2">MUCL 33604</strain>
    </source>
</reference>
<gene>
    <name evidence="1" type="ORF">JAAARDRAFT_58363</name>
</gene>
<proteinExistence type="predicted"/>
<dbReference type="OrthoDB" id="3543113at2759"/>
<dbReference type="InParanoid" id="A0A067Q5B3"/>
<sequence length="525" mass="58980">MAQERVLAVSELFLQICGHLMSTQKGKQALARLARCCRRFMDPTLDVLWSRLEDMRPLLDLIPALRVVIRSNEYGEEIDNYLFLGSLDEEEWYRFDFYGKRVRSLSYHHEGRVDCRIYSQLAEYRLTPMLPNLQHLHWQHDIVVDILDAAFVAEITPFLTPSLKTVSIGTSFEEFADWALPVDTHPLQLFLDMLPRRCPLTQTLSLSGTMPDVGLTSFGKYKHLQVLDLDGVRPEMTSIDGDTLDGLADLMFLHTISGLRIVEEEVVEDASTKPGFPSLHHLSLAYADPAGTLLMLNRISSKELYSFEVDNIAAGNPKTILACITRLQDFCDVLQEVSIRSEFAHSVARVGLPCIEAFLKFPRLQTVVLALGEGGEWPTFTAEYAEKMACAWPHLRKLTLPNCNFSILSLPTFASRCPSLVSLEMDTMFINGDINALNAAPPVGSHHRLRDLEVAFFSPNEEASDHVSVAVFLDRLFPCLHYGYALGTIMKTVKLLQESRRLATTAQKLLKGTSVASEMASKLVE</sequence>
<dbReference type="EMBL" id="KL197719">
    <property type="protein sequence ID" value="KDQ57781.1"/>
    <property type="molecule type" value="Genomic_DNA"/>
</dbReference>
<dbReference type="Proteomes" id="UP000027265">
    <property type="component" value="Unassembled WGS sequence"/>
</dbReference>
<evidence type="ECO:0000313" key="2">
    <source>
        <dbReference type="Proteomes" id="UP000027265"/>
    </source>
</evidence>
<dbReference type="AlphaFoldDB" id="A0A067Q5B3"/>
<dbReference type="HOGENOM" id="CLU_021164_3_0_1"/>
<accession>A0A067Q5B3</accession>
<dbReference type="InterPro" id="IPR032675">
    <property type="entry name" value="LRR_dom_sf"/>
</dbReference>
<keyword evidence="2" id="KW-1185">Reference proteome</keyword>
<name>A0A067Q5B3_9AGAM</name>
<dbReference type="Gene3D" id="3.80.10.10">
    <property type="entry name" value="Ribonuclease Inhibitor"/>
    <property type="match status" value="1"/>
</dbReference>
<dbReference type="SUPFAM" id="SSF52047">
    <property type="entry name" value="RNI-like"/>
    <property type="match status" value="1"/>
</dbReference>
<evidence type="ECO:0000313" key="1">
    <source>
        <dbReference type="EMBL" id="KDQ57781.1"/>
    </source>
</evidence>
<evidence type="ECO:0008006" key="3">
    <source>
        <dbReference type="Google" id="ProtNLM"/>
    </source>
</evidence>
<dbReference type="STRING" id="933084.A0A067Q5B3"/>
<protein>
    <recommendedName>
        <fullName evidence="3">F-box domain-containing protein</fullName>
    </recommendedName>
</protein>